<dbReference type="Proteomes" id="UP000887116">
    <property type="component" value="Unassembled WGS sequence"/>
</dbReference>
<name>A0A8X6HXD7_TRICU</name>
<evidence type="ECO:0000313" key="3">
    <source>
        <dbReference type="Proteomes" id="UP000887116"/>
    </source>
</evidence>
<keyword evidence="3" id="KW-1185">Reference proteome</keyword>
<accession>A0A8X6HXD7</accession>
<dbReference type="SUPFAM" id="SSF48726">
    <property type="entry name" value="Immunoglobulin"/>
    <property type="match status" value="1"/>
</dbReference>
<dbReference type="AlphaFoldDB" id="A0A8X6HXD7"/>
<feature type="domain" description="Ig-like" evidence="1">
    <location>
        <begin position="5"/>
        <end position="94"/>
    </location>
</feature>
<dbReference type="InterPro" id="IPR007110">
    <property type="entry name" value="Ig-like_dom"/>
</dbReference>
<dbReference type="OrthoDB" id="9355041at2759"/>
<dbReference type="EMBL" id="BMAO01019590">
    <property type="protein sequence ID" value="GFR31513.1"/>
    <property type="molecule type" value="Genomic_DNA"/>
</dbReference>
<dbReference type="Gene3D" id="2.60.40.10">
    <property type="entry name" value="Immunoglobulins"/>
    <property type="match status" value="1"/>
</dbReference>
<gene>
    <name evidence="2" type="primary">HMCN1_2</name>
    <name evidence="2" type="ORF">TNCT_496691</name>
</gene>
<protein>
    <submittedName>
        <fullName evidence="2">Hemicentin-1</fullName>
    </submittedName>
</protein>
<organism evidence="2 3">
    <name type="scientific">Trichonephila clavata</name>
    <name type="common">Joro spider</name>
    <name type="synonym">Nephila clavata</name>
    <dbReference type="NCBI Taxonomy" id="2740835"/>
    <lineage>
        <taxon>Eukaryota</taxon>
        <taxon>Metazoa</taxon>
        <taxon>Ecdysozoa</taxon>
        <taxon>Arthropoda</taxon>
        <taxon>Chelicerata</taxon>
        <taxon>Arachnida</taxon>
        <taxon>Araneae</taxon>
        <taxon>Araneomorphae</taxon>
        <taxon>Entelegynae</taxon>
        <taxon>Araneoidea</taxon>
        <taxon>Nephilidae</taxon>
        <taxon>Trichonephila</taxon>
    </lineage>
</organism>
<dbReference type="InterPro" id="IPR036179">
    <property type="entry name" value="Ig-like_dom_sf"/>
</dbReference>
<evidence type="ECO:0000259" key="1">
    <source>
        <dbReference type="PROSITE" id="PS50835"/>
    </source>
</evidence>
<dbReference type="InterPro" id="IPR013783">
    <property type="entry name" value="Ig-like_fold"/>
</dbReference>
<dbReference type="Pfam" id="PF07679">
    <property type="entry name" value="I-set"/>
    <property type="match status" value="1"/>
</dbReference>
<comment type="caution">
    <text evidence="2">The sequence shown here is derived from an EMBL/GenBank/DDBJ whole genome shotgun (WGS) entry which is preliminary data.</text>
</comment>
<proteinExistence type="predicted"/>
<dbReference type="PROSITE" id="PS50835">
    <property type="entry name" value="IG_LIKE"/>
    <property type="match status" value="1"/>
</dbReference>
<dbReference type="InterPro" id="IPR013098">
    <property type="entry name" value="Ig_I-set"/>
</dbReference>
<reference evidence="2" key="1">
    <citation type="submission" date="2020-07" db="EMBL/GenBank/DDBJ databases">
        <title>Multicomponent nature underlies the extraordinary mechanical properties of spider dragline silk.</title>
        <authorList>
            <person name="Kono N."/>
            <person name="Nakamura H."/>
            <person name="Mori M."/>
            <person name="Yoshida Y."/>
            <person name="Ohtoshi R."/>
            <person name="Malay A.D."/>
            <person name="Moran D.A.P."/>
            <person name="Tomita M."/>
            <person name="Numata K."/>
            <person name="Arakawa K."/>
        </authorList>
    </citation>
    <scope>NUCLEOTIDE SEQUENCE</scope>
</reference>
<evidence type="ECO:0000313" key="2">
    <source>
        <dbReference type="EMBL" id="GFR31513.1"/>
    </source>
</evidence>
<sequence>MHDKPVWKEGHIDTFYAVVGSTGNLTCEATSEPPPIFEWFKDRYLLGNSKIYQLFNEKYKSTLQVKVQSHHNLGKYLCLVSNTVGEIQKNMYLVEGGK</sequence>